<sequence>MQLLTGAALSLVSGLHSVHAENLNWYAFRPDAEHLSPVVDFSGLNRRIGDEDRIVAHDGHFFKVGRDRRAGTPDDQRIRIFGVNLSGSACFPDEVQARSLVQRLKKLGVNAVRLHQMDAMLTEDGARPDGLLTNSAFPSFHPEAIARLRNLISVLREQGIYVNLNLHVNYRFRPAVDQVNPLLDGAQMPPNSHPLHLIDPRMIALQSEFARQLLRQLELKNDPSLAMVEINNESSLVGAWQRGELDKLNGEYERTWTALWRKWVTREYGSLDTACQRWKTCELPAQGGNYLKKEEAIAPESGSSWIERIRRFGRKIFQKLGVPLPGFLEIRYQPATEGLGLRAADFARFLTETDQQYFDNLRQVVKQEAGEQVPVTGTQRYFGGLANQLSQRNMDYADEHFYTDHYDFPGGDWSDQDWRIRNSSSLRDATGALLKRAFYRDRQKPFVISEFNQAYPNRQSAEMLPAMVTLASLQDWDGLFFFQYGQLPEDDEWLSAFNLNNHSSQLVGFGTLAAVFRQFQMAALPEQQVLPVTESEITTLTLSGESIDPFVLDDFVRRRFGLSATDSLQYRVGLQTANAEQPVLRQKAIAAASQPALPLWNLQSGHILWADRFAALYAGYGDAVSASGWSVQHAAGSRGFAVVTLTSRDGLSLDKSRRLLLSVAGATTGSQRAGTGYRPKHLLPYKGDGMWQTLESDQAGNSQPSGSRSAQGPVWMEKLDISVGLPVSGQQVLAYRLDERGQRAEVMPAGNLIRQNGGFILRVNAESPWYEIVVK</sequence>
<evidence type="ECO:0000313" key="1">
    <source>
        <dbReference type="EMBL" id="MBR7781989.1"/>
    </source>
</evidence>
<dbReference type="AlphaFoldDB" id="A0A941I6M6"/>
<comment type="caution">
    <text evidence="1">The sequence shown here is derived from an EMBL/GenBank/DDBJ whole genome shotgun (WGS) entry which is preliminary data.</text>
</comment>
<dbReference type="RefSeq" id="WP_212687336.1">
    <property type="nucleotide sequence ID" value="NZ_JAGSPN010000004.1"/>
</dbReference>
<gene>
    <name evidence="1" type="ORF">KDM89_07545</name>
</gene>
<evidence type="ECO:0000313" key="2">
    <source>
        <dbReference type="Proteomes" id="UP000680067"/>
    </source>
</evidence>
<keyword evidence="2" id="KW-1185">Reference proteome</keyword>
<dbReference type="Gene3D" id="3.20.20.80">
    <property type="entry name" value="Glycosidases"/>
    <property type="match status" value="1"/>
</dbReference>
<protein>
    <submittedName>
        <fullName evidence="1">Cellulase family glycosylhydrolase</fullName>
    </submittedName>
</protein>
<reference evidence="1" key="1">
    <citation type="submission" date="2021-04" db="EMBL/GenBank/DDBJ databases">
        <title>novel species isolated from subtropical streams in China.</title>
        <authorList>
            <person name="Lu H."/>
        </authorList>
    </citation>
    <scope>NUCLEOTIDE SEQUENCE</scope>
    <source>
        <strain evidence="1">LFS511W</strain>
    </source>
</reference>
<dbReference type="EMBL" id="JAGSPN010000004">
    <property type="protein sequence ID" value="MBR7781989.1"/>
    <property type="molecule type" value="Genomic_DNA"/>
</dbReference>
<dbReference type="InterPro" id="IPR017853">
    <property type="entry name" value="GH"/>
</dbReference>
<proteinExistence type="predicted"/>
<dbReference type="SUPFAM" id="SSF51445">
    <property type="entry name" value="(Trans)glycosidases"/>
    <property type="match status" value="1"/>
</dbReference>
<name>A0A941I6M6_9BURK</name>
<organism evidence="1 2">
    <name type="scientific">Undibacterium luofuense</name>
    <dbReference type="NCBI Taxonomy" id="2828733"/>
    <lineage>
        <taxon>Bacteria</taxon>
        <taxon>Pseudomonadati</taxon>
        <taxon>Pseudomonadota</taxon>
        <taxon>Betaproteobacteria</taxon>
        <taxon>Burkholderiales</taxon>
        <taxon>Oxalobacteraceae</taxon>
        <taxon>Undibacterium</taxon>
    </lineage>
</organism>
<dbReference type="Proteomes" id="UP000680067">
    <property type="component" value="Unassembled WGS sequence"/>
</dbReference>
<accession>A0A941I6M6</accession>